<evidence type="ECO:0000256" key="1">
    <source>
        <dbReference type="ARBA" id="ARBA00004245"/>
    </source>
</evidence>
<feature type="coiled-coil region" evidence="7">
    <location>
        <begin position="1821"/>
        <end position="1872"/>
    </location>
</feature>
<feature type="compositionally biased region" description="Low complexity" evidence="8">
    <location>
        <begin position="2296"/>
        <end position="2309"/>
    </location>
</feature>
<evidence type="ECO:0000256" key="2">
    <source>
        <dbReference type="ARBA" id="ARBA00004555"/>
    </source>
</evidence>
<dbReference type="Pfam" id="PF23246">
    <property type="entry name" value="CC_CDK5RAP2"/>
    <property type="match status" value="1"/>
</dbReference>
<feature type="region of interest" description="Disordered" evidence="8">
    <location>
        <begin position="624"/>
        <end position="666"/>
    </location>
</feature>
<evidence type="ECO:0000256" key="3">
    <source>
        <dbReference type="ARBA" id="ARBA00022490"/>
    </source>
</evidence>
<feature type="coiled-coil region" evidence="7">
    <location>
        <begin position="54"/>
        <end position="184"/>
    </location>
</feature>
<dbReference type="GO" id="GO:1903358">
    <property type="term" value="P:regulation of Golgi organization"/>
    <property type="evidence" value="ECO:0007669"/>
    <property type="project" value="TreeGrafter"/>
</dbReference>
<feature type="coiled-coil region" evidence="7">
    <location>
        <begin position="1346"/>
        <end position="1380"/>
    </location>
</feature>
<feature type="coiled-coil region" evidence="7">
    <location>
        <begin position="2729"/>
        <end position="2795"/>
    </location>
</feature>
<feature type="coiled-coil region" evidence="7">
    <location>
        <begin position="1054"/>
        <end position="1088"/>
    </location>
</feature>
<feature type="compositionally biased region" description="Basic and acidic residues" evidence="8">
    <location>
        <begin position="1513"/>
        <end position="1542"/>
    </location>
</feature>
<proteinExistence type="predicted"/>
<feature type="coiled-coil region" evidence="7">
    <location>
        <begin position="1185"/>
        <end position="1250"/>
    </location>
</feature>
<dbReference type="PANTHER" id="PTHR46501:SF7">
    <property type="entry name" value="MYOMEGALIN ISOFORM X1"/>
    <property type="match status" value="1"/>
</dbReference>
<feature type="compositionally biased region" description="Low complexity" evidence="8">
    <location>
        <begin position="2577"/>
        <end position="2590"/>
    </location>
</feature>
<dbReference type="GO" id="GO:0090063">
    <property type="term" value="P:positive regulation of microtubule nucleation"/>
    <property type="evidence" value="ECO:0007669"/>
    <property type="project" value="TreeGrafter"/>
</dbReference>
<feature type="region of interest" description="Disordered" evidence="8">
    <location>
        <begin position="1267"/>
        <end position="1295"/>
    </location>
</feature>
<feature type="compositionally biased region" description="Basic and acidic residues" evidence="8">
    <location>
        <begin position="637"/>
        <end position="666"/>
    </location>
</feature>
<feature type="compositionally biased region" description="Polar residues" evidence="8">
    <location>
        <begin position="1993"/>
        <end position="2007"/>
    </location>
</feature>
<feature type="compositionally biased region" description="Polar residues" evidence="8">
    <location>
        <begin position="2648"/>
        <end position="2658"/>
    </location>
</feature>
<dbReference type="GO" id="GO:0005794">
    <property type="term" value="C:Golgi apparatus"/>
    <property type="evidence" value="ECO:0007669"/>
    <property type="project" value="UniProtKB-SubCell"/>
</dbReference>
<accession>A0A5A9PBA8</accession>
<evidence type="ECO:0000256" key="4">
    <source>
        <dbReference type="ARBA" id="ARBA00022553"/>
    </source>
</evidence>
<feature type="region of interest" description="Disordered" evidence="8">
    <location>
        <begin position="2092"/>
        <end position="2134"/>
    </location>
</feature>
<feature type="compositionally biased region" description="Basic and acidic residues" evidence="8">
    <location>
        <begin position="1779"/>
        <end position="1793"/>
    </location>
</feature>
<feature type="region of interest" description="Disordered" evidence="8">
    <location>
        <begin position="1962"/>
        <end position="1981"/>
    </location>
</feature>
<reference evidence="11 12" key="1">
    <citation type="journal article" date="2019" name="Mol. Ecol. Resour.">
        <title>Chromosome-level genome assembly of Triplophysa tibetana, a fish adapted to the harsh high-altitude environment of the Tibetan Plateau.</title>
        <authorList>
            <person name="Yang X."/>
            <person name="Liu H."/>
            <person name="Ma Z."/>
            <person name="Zou Y."/>
            <person name="Zou M."/>
            <person name="Mao Y."/>
            <person name="Li X."/>
            <person name="Wang H."/>
            <person name="Chen T."/>
            <person name="Wang W."/>
            <person name="Yang R."/>
        </authorList>
    </citation>
    <scope>NUCLEOTIDE SEQUENCE [LARGE SCALE GENOMIC DNA]</scope>
    <source>
        <strain evidence="11">TTIB1903HZAU</strain>
        <tissue evidence="11">Muscle</tissue>
    </source>
</reference>
<keyword evidence="7" id="KW-0175">Coiled coil</keyword>
<evidence type="ECO:0000313" key="12">
    <source>
        <dbReference type="Proteomes" id="UP000324632"/>
    </source>
</evidence>
<feature type="compositionally biased region" description="Basic and acidic residues" evidence="8">
    <location>
        <begin position="2891"/>
        <end position="2904"/>
    </location>
</feature>
<feature type="region of interest" description="Disordered" evidence="8">
    <location>
        <begin position="2525"/>
        <end position="2590"/>
    </location>
</feature>
<feature type="region of interest" description="Disordered" evidence="8">
    <location>
        <begin position="2387"/>
        <end position="2411"/>
    </location>
</feature>
<feature type="compositionally biased region" description="Basic and acidic residues" evidence="8">
    <location>
        <begin position="2092"/>
        <end position="2104"/>
    </location>
</feature>
<name>A0A5A9PBA8_9TELE</name>
<feature type="compositionally biased region" description="Polar residues" evidence="8">
    <location>
        <begin position="2525"/>
        <end position="2534"/>
    </location>
</feature>
<feature type="region of interest" description="Disordered" evidence="8">
    <location>
        <begin position="1593"/>
        <end position="1617"/>
    </location>
</feature>
<feature type="coiled-coil region" evidence="7">
    <location>
        <begin position="757"/>
        <end position="980"/>
    </location>
</feature>
<feature type="coiled-coil region" evidence="7">
    <location>
        <begin position="209"/>
        <end position="291"/>
    </location>
</feature>
<keyword evidence="3" id="KW-0963">Cytoplasm</keyword>
<dbReference type="Pfam" id="PF07989">
    <property type="entry name" value="Cnn_1N"/>
    <property type="match status" value="1"/>
</dbReference>
<feature type="compositionally biased region" description="Polar residues" evidence="8">
    <location>
        <begin position="2905"/>
        <end position="2916"/>
    </location>
</feature>
<feature type="region of interest" description="Disordered" evidence="8">
    <location>
        <begin position="1501"/>
        <end position="1556"/>
    </location>
</feature>
<sequence length="3126" mass="354308">MDSVVGEDQTLPFDINMSISRLPESLNGSNFNMDNISVPLFSEQRMSPAKALTMKDYENQITALKKENFNLKLRIYFLEERVQQKCDDSTEDIYKTNIELKVEVESMKRDLAEKQELLVSASKALESLASRGVDDGRAQTRREMDSLREAFNQRIQELEESLNAAQEELENMAIIAEREKLKNLGFEKDLEAANQSKPSGDSDFAPERVKELHQVLQQKESVIQQLQLSLKDQDAMIGELRRNSSDKPIAEQVAQLNSLIGQKDKQLQTLTEHLERERENAEREKQGSQCRWMFSACGRVRLAVILSHVLESEVRRDGRSEFLCGKCVFLLERVVHYDVAIGQLQDAHAAQLQRLQNERDRLKMHIANKYEQHNLSKPNGGGLQKSFKKNVKIGTNLPSPNQLRCIRRSEQSSVQRQLDQAAVDDKWKTPGRSQGVKTCGDVRQWKFTGHLRRCVSLEPLSRAGTHHFQCLQVNLSPRQSKDAHSGVRQNREYLNIVHKKTTLSRSTSLQSVTLERSDHAPIGGAYGRNTLKTSLVFDILQLLKIVQGVRPIQQCEGSKIPVLTPLRFTSAHAHRGVRSMAEKSLREMEEDFNDEYTPFRPEMCVETQTALSRLEQKTKQLTEDLKTAKSNSQQLHHTLEETERDKKALSDELQEREGELGAEKKNSLKRDKTIQGLSLVLKEKEKEIEDLSRDLEERDQALAKAREALHKAKGDEDQQSLLLEQQAELSRLHTEARSSSLELQRLQRVLGNRDSELALLQQARGQLEQELEQLQQQKKKGDKTINDLQNQLKKLNGALADRENALEQQRLEQQEQNRASEQKLQNAIERLAANLNHKDQQLQDYMNMVKDLEKNRNQEGGDAMVAKLRARLKEKEKALEEALDDKFAVVEEKENEMHLLKLSLREKERDVERLNNLILHNDETINSFDALVKERDLELQQLLNSLKNLQRCKDETEENLQRALREKDSIIQHLQQALDNKTKDLEDMAYTVLNQSESQGRELAEQMSQRLKVAEVMLSEAVKHRERLVSENQSAVVNLLATISSKDQLLRESAEHHTQTLSDCAAELQDLRKQLADTQLQLRNAQRLSATATQDGHMGSAELRAMLSEKDAFINKLLERGQEKERILLEMRSGEAPPPQVLELRQTIQVLQEQLTEREAELSKRYSEEILDQTAVNKKTSVVLKKELAQKTEALNAALKRENQLKISLAELQSTLSELEARLDGQTVNIESLASTLNTKEEIINELHQRLAHRGDGRLHLTRDQATQPGLTEPSLSSLPQRESTLIGGDSQREDLPSLSDVLAEQVELNRALRAEQHLYSNLIRALKQHDSVERLQALQLELTAVSLLRQQLEDGVQMNEKLRDELQREIQRAKLTEGSNPSELESVRDALEEAQRWNASLHARLGQIQNRGGGVGQANDSVDTMSLFGEQTSYMSICLGEGPEEELQHLTVEQLSLKILQLQAANAELQKKLVPLEKGIVGNHPDDSQTEPDLINLATPTKQTQGKQPPAAKDEHPNVKEKCNEEDRYGEGHQTLLRDQDTVPPTSRTLRDEPEKAELRLLLTDCGAESVSQLREQVAKLRSEATELRGLLKEEHATDYKESAESSGESDSHGDLKQTVKTLRSEAKSHRKIIRLLKEQLQQKSAKGQFNTELNVNIATEMEGVRTETQDSQRHSQTSEKRQQVKESEQKEKKETQEKEEKIQGQSTKLSRKQHMARHAAYVKSRLPVPVRPSKSSGQSSEDLSEVMSDHVNPWRRYLRAAEESDYTSDSKTSLKSAQHEHLDLDQVKDFKSPTTGLKSKADAEQNTDPNLDSELMVQLELLNQECQEKEELISCLQQQVQEWEELQVQLQEKDRLNREYVEALQAAESTIAYLTACSLDSECGLGQTGDLSWQQRCAELQKDVEEKDGLNARMLECLNTAESAIMSLGGVDATSQTFGQVDPQVVCERLEDLIKQVRTSKQNVDGSLRPSRETHSLGPLKELQPCRMNAEQQGKLRTSESVDFSETSKHNGALTGLEGSYTHRPQEGNIQSWQHRQLTDCLSECIRAAEGAAQSLADVCSSQNQSRANLPNPELKQWLDRLQRAFLERESLEDSPGTERHQQKTSTPIQQGQEDQHSSKSSHQKNLLKPPRQNLYNNLLRILKLHTDGFQNINKLDEGLECKLNGRGGGGEAPENEPVERDAHIQSLQKALKERHRACRKLEEKLAMAQSVIAVHGSNKDKQSDRCKAPPGERDDKGVQVEAQDLGYETSGKSETEREEGSSTDVDGVLQLVPVLSPELQRNRDRFSPDTTASSPSYPSSPGLSSPRPSPSDLVYPDPALLHQHLQRLRAQVEEQHRTILHLQQQLHKKSLSSELPSVSPDLTGGDEKDRKMMKDQITQLNVELEKERSLSRSLSRSSQSGSPSRIETLVQSQARELCELREQIRVSRGLGVEQRGVGIENEEGAESEMALGECEWVWDELQYLRSQLEGDREQQQLQMVYLCRQNRNLAISTQHYIAQLSAELQEKDRLIQALQKQLNSQIPTMQQFSDSEMSDRLSNDGTSSFHGSPPALRRQTPGRTQTGLKANNGDAFPGQGSVTGGVSVDVGVSEGGDGSVLMLQRENGRLQEQLRSSEELNATLHSELDLTRSILKHSPQKHMTERPTEQQNTSDSKNINSDLFAEHLQEIRMLRQRLEETIRTNERLREQLERKLHEAEKDSAATNIFIAGSEDQAHISSELHFLLTQNQTLKEQLNQGARDKQKENDRLRETLARRTAKLELSRKEYETLKQERSQLQVNLNRLQCENNHQKQQLCDTQKLLQTVRVELQVQEHMKNTTQTHTGEGSASECGSAVNLNELLAEIRQLRVQLERSIQTNTTLRLRLEQQLLSRSDPKSTININYLLTKTDGAGKSDVAHSHTDRSSPAQDCGSSADSESHAPSRLVPGHRLWADRRGRHVLGLIEDYNALRKQMGEAQRLTADLDTHIHDNSKVLDQFQMKGFSRSVNTMQHALEEAARLLKLLWRVSLPSGDGIHTQQDELLRSEISRLKSRLSQQERMLTGAVKRLRSTNHLKEGMERIIIDQLSLTYGVLKRARGNLECNYLKALQVEGRPTERPVTEQTVVPSGPQCEADRDSACSSLKLLD</sequence>
<dbReference type="EMBL" id="SOYY01000006">
    <property type="protein sequence ID" value="KAA0719724.1"/>
    <property type="molecule type" value="Genomic_DNA"/>
</dbReference>
<feature type="coiled-coil region" evidence="7">
    <location>
        <begin position="2663"/>
        <end position="2704"/>
    </location>
</feature>
<feature type="region of interest" description="Disordered" evidence="8">
    <location>
        <begin position="1665"/>
        <end position="1749"/>
    </location>
</feature>
<evidence type="ECO:0000259" key="10">
    <source>
        <dbReference type="Pfam" id="PF23246"/>
    </source>
</evidence>
<gene>
    <name evidence="11" type="ORF">E1301_Tti021017</name>
</gene>
<feature type="compositionally biased region" description="Basic and acidic residues" evidence="8">
    <location>
        <begin position="2220"/>
        <end position="2241"/>
    </location>
</feature>
<feature type="region of interest" description="Disordered" evidence="8">
    <location>
        <begin position="1993"/>
        <end position="2027"/>
    </location>
</feature>
<protein>
    <submittedName>
        <fullName evidence="11">CDK5 regulatory subunit-associated protein 2</fullName>
    </submittedName>
</protein>
<comment type="subcellular location">
    <subcellularLocation>
        <location evidence="1">Cytoplasm</location>
        <location evidence="1">Cytoskeleton</location>
    </subcellularLocation>
    <subcellularLocation>
        <location evidence="2">Golgi apparatus</location>
    </subcellularLocation>
</comment>
<feature type="compositionally biased region" description="Polar residues" evidence="8">
    <location>
        <begin position="1267"/>
        <end position="1284"/>
    </location>
</feature>
<dbReference type="GO" id="GO:0060090">
    <property type="term" value="F:molecular adaptor activity"/>
    <property type="evidence" value="ECO:0007669"/>
    <property type="project" value="TreeGrafter"/>
</dbReference>
<feature type="domain" description="Centrosomin N-terminal motif 1" evidence="9">
    <location>
        <begin position="53"/>
        <end position="126"/>
    </location>
</feature>
<feature type="region of interest" description="Disordered" evidence="8">
    <location>
        <begin position="2891"/>
        <end position="2924"/>
    </location>
</feature>
<dbReference type="InterPro" id="IPR056273">
    <property type="entry name" value="CDK5RAP2_MYOME_CC"/>
</dbReference>
<feature type="region of interest" description="Disordered" evidence="8">
    <location>
        <begin position="2351"/>
        <end position="2373"/>
    </location>
</feature>
<dbReference type="GO" id="GO:0005813">
    <property type="term" value="C:centrosome"/>
    <property type="evidence" value="ECO:0007669"/>
    <property type="project" value="TreeGrafter"/>
</dbReference>
<dbReference type="GO" id="GO:0007098">
    <property type="term" value="P:centrosome cycle"/>
    <property type="evidence" value="ECO:0007669"/>
    <property type="project" value="TreeGrafter"/>
</dbReference>
<dbReference type="PANTHER" id="PTHR46501">
    <property type="entry name" value="MYOMEGALIN"/>
    <property type="match status" value="1"/>
</dbReference>
<feature type="region of interest" description="Disordered" evidence="8">
    <location>
        <begin position="3095"/>
        <end position="3114"/>
    </location>
</feature>
<feature type="coiled-coil region" evidence="7">
    <location>
        <begin position="345"/>
        <end position="372"/>
    </location>
</feature>
<keyword evidence="4" id="KW-0597">Phosphoprotein</keyword>
<evidence type="ECO:0000256" key="6">
    <source>
        <dbReference type="ARBA" id="ARBA00023212"/>
    </source>
</evidence>
<comment type="caution">
    <text evidence="11">The sequence shown here is derived from an EMBL/GenBank/DDBJ whole genome shotgun (WGS) entry which is preliminary data.</text>
</comment>
<evidence type="ECO:0000256" key="7">
    <source>
        <dbReference type="SAM" id="Coils"/>
    </source>
</evidence>
<evidence type="ECO:0000259" key="9">
    <source>
        <dbReference type="Pfam" id="PF07989"/>
    </source>
</evidence>
<dbReference type="Proteomes" id="UP000324632">
    <property type="component" value="Chromosome 6"/>
</dbReference>
<dbReference type="InterPro" id="IPR012943">
    <property type="entry name" value="Cnn_1N"/>
</dbReference>
<dbReference type="InterPro" id="IPR052593">
    <property type="entry name" value="MT-associated_AKAP9-binding"/>
</dbReference>
<feature type="domain" description="CDK5 regulatory subunit-associated protein 2/Myomegalin coiled coil" evidence="10">
    <location>
        <begin position="1282"/>
        <end position="1373"/>
    </location>
</feature>
<evidence type="ECO:0000256" key="5">
    <source>
        <dbReference type="ARBA" id="ARBA00023034"/>
    </source>
</evidence>
<feature type="region of interest" description="Disordered" evidence="8">
    <location>
        <begin position="2216"/>
        <end position="2319"/>
    </location>
</feature>
<evidence type="ECO:0000313" key="11">
    <source>
        <dbReference type="EMBL" id="KAA0719724.1"/>
    </source>
</evidence>
<keyword evidence="12" id="KW-1185">Reference proteome</keyword>
<organism evidence="11 12">
    <name type="scientific">Triplophysa tibetana</name>
    <dbReference type="NCBI Taxonomy" id="1572043"/>
    <lineage>
        <taxon>Eukaryota</taxon>
        <taxon>Metazoa</taxon>
        <taxon>Chordata</taxon>
        <taxon>Craniata</taxon>
        <taxon>Vertebrata</taxon>
        <taxon>Euteleostomi</taxon>
        <taxon>Actinopterygii</taxon>
        <taxon>Neopterygii</taxon>
        <taxon>Teleostei</taxon>
        <taxon>Ostariophysi</taxon>
        <taxon>Cypriniformes</taxon>
        <taxon>Nemacheilidae</taxon>
        <taxon>Triplophysa</taxon>
    </lineage>
</organism>
<keyword evidence="6" id="KW-0206">Cytoskeleton</keyword>
<feature type="compositionally biased region" description="Polar residues" evidence="8">
    <location>
        <begin position="1769"/>
        <end position="1778"/>
    </location>
</feature>
<feature type="compositionally biased region" description="Basic and acidic residues" evidence="8">
    <location>
        <begin position="2254"/>
        <end position="2263"/>
    </location>
</feature>
<evidence type="ECO:0000256" key="8">
    <source>
        <dbReference type="SAM" id="MobiDB-lite"/>
    </source>
</evidence>
<feature type="compositionally biased region" description="Low complexity" evidence="8">
    <location>
        <begin position="2394"/>
        <end position="2408"/>
    </location>
</feature>
<feature type="compositionally biased region" description="Polar residues" evidence="8">
    <location>
        <begin position="2106"/>
        <end position="2127"/>
    </location>
</feature>
<feature type="region of interest" description="Disordered" evidence="8">
    <location>
        <begin position="1764"/>
        <end position="1812"/>
    </location>
</feature>
<feature type="region of interest" description="Disordered" evidence="8">
    <location>
        <begin position="2636"/>
        <end position="2658"/>
    </location>
</feature>
<keyword evidence="5" id="KW-0333">Golgi apparatus</keyword>
<feature type="compositionally biased region" description="Basic and acidic residues" evidence="8">
    <location>
        <begin position="1665"/>
        <end position="1704"/>
    </location>
</feature>